<evidence type="ECO:0000259" key="4">
    <source>
        <dbReference type="PROSITE" id="PS50110"/>
    </source>
</evidence>
<dbReference type="PANTHER" id="PTHR43719">
    <property type="entry name" value="TWO-COMPONENT HISTIDINE KINASE"/>
    <property type="match status" value="1"/>
</dbReference>
<evidence type="ECO:0000256" key="1">
    <source>
        <dbReference type="ARBA" id="ARBA00022553"/>
    </source>
</evidence>
<comment type="caution">
    <text evidence="2">Lacks conserved residue(s) required for the propagation of feature annotation.</text>
</comment>
<keyword evidence="1" id="KW-0597">Phosphoprotein</keyword>
<evidence type="ECO:0000313" key="6">
    <source>
        <dbReference type="Proteomes" id="UP000688137"/>
    </source>
</evidence>
<keyword evidence="6" id="KW-1185">Reference proteome</keyword>
<dbReference type="GO" id="GO:0000160">
    <property type="term" value="P:phosphorelay signal transduction system"/>
    <property type="evidence" value="ECO:0007669"/>
    <property type="project" value="InterPro"/>
</dbReference>
<evidence type="ECO:0000313" key="5">
    <source>
        <dbReference type="EMBL" id="CAD8074761.1"/>
    </source>
</evidence>
<dbReference type="EMBL" id="CAJJDM010000053">
    <property type="protein sequence ID" value="CAD8074761.1"/>
    <property type="molecule type" value="Genomic_DNA"/>
</dbReference>
<sequence length="925" mass="106211">MTEQVIQIILLINYEVCMILLQYEAFQYNITLVIKIIDIIIMALCARILYYLKEQKKSGYPLTILCLVRISAQLTLNYFCKPQILSVIINLNLIHTLFQEQLVSDFSLAKLPSLYIIGNVFFEQQFSNYFINVGIGLTCLSIMFSFRHNNKQKQKSEKSIQKISKDFDICISALPQKEFDAYKSEDLNASNCKSPVYGGFSPLKELSKSMDSVLMDEYAWIKGQQFIVLDDSDNVIIQTFNVADFSRNSFSNSIDNESVASILNLAIVQGNRDFQDLIASSGTINQSRFTLKELVNKLVGDYELYKNNMFIINKVDASWMNDWMIKIFLVGKNKKTFVFIQIEQREVVYQPSFQAFSQFTTYITPSLNSIMTISVLAESDPQISDYILEKYMYPIRISSVIVYLQLANMRDFNLHNQKKLLLKISTVDIQSICEDLIIMVQDSSKAKGIEIKLEHESTDNIIETDAERLKQLMLPLIKFCIKQTKDDSITISWKMFSTKNYQLIIHTPINIDEKDLRIIRLNLKKPTLQFSEFSVCHILAQYLSGSIKKGLEIAQVEPYGTAFKFTLQSFNINNEEMKAIRLIGQTHYQETSLSQLLAQQDTSKQNEKTYTLFREESNKASMDHSLHFSQSRISKQFSQKYSEYQSNYVSQISKVKADSVNIPNSKQKDSHSFEQISNIFYQDEETKHQKRINYQTTPSQSKYQLPHFPEATINNSLGNSANGNNSGGAVNTLLNDAREREQTFLSQPQLTELKQQPTSSNLFLDFGTETLSPIQIPISVSAKMQGEIIKFSTTGRCCSRVLIADCEYQNIQILEMILSRFKVNSSRAFSTEDVIKLLETKKKCKCGNIGFVLYFINVDLPKKGGLWLSRYIKDKMTQKGYIIGTTGLVEYYSKIEYYRNGIDQYISLPFDLAEVSKILQISQHS</sequence>
<dbReference type="AlphaFoldDB" id="A0A8S1M9V6"/>
<evidence type="ECO:0000256" key="3">
    <source>
        <dbReference type="SAM" id="Phobius"/>
    </source>
</evidence>
<accession>A0A8S1M9V6</accession>
<feature type="transmembrane region" description="Helical" evidence="3">
    <location>
        <begin position="129"/>
        <end position="146"/>
    </location>
</feature>
<dbReference type="InterPro" id="IPR001789">
    <property type="entry name" value="Sig_transdc_resp-reg_receiver"/>
</dbReference>
<dbReference type="OMA" id="NDWMIKI"/>
<protein>
    <recommendedName>
        <fullName evidence="4">Response regulatory domain-containing protein</fullName>
    </recommendedName>
</protein>
<keyword evidence="3" id="KW-1133">Transmembrane helix</keyword>
<evidence type="ECO:0000256" key="2">
    <source>
        <dbReference type="PROSITE-ProRule" id="PRU00169"/>
    </source>
</evidence>
<feature type="transmembrane region" description="Helical" evidence="3">
    <location>
        <begin position="6"/>
        <end position="25"/>
    </location>
</feature>
<keyword evidence="3" id="KW-0472">Membrane</keyword>
<comment type="caution">
    <text evidence="5">The sequence shown here is derived from an EMBL/GenBank/DDBJ whole genome shotgun (WGS) entry which is preliminary data.</text>
</comment>
<dbReference type="PROSITE" id="PS50110">
    <property type="entry name" value="RESPONSE_REGULATORY"/>
    <property type="match status" value="1"/>
</dbReference>
<dbReference type="InterPro" id="IPR050956">
    <property type="entry name" value="2C_system_His_kinase"/>
</dbReference>
<dbReference type="PANTHER" id="PTHR43719:SF28">
    <property type="entry name" value="PEROXIDE STRESS-ACTIVATED HISTIDINE KINASE MAK1-RELATED"/>
    <property type="match status" value="1"/>
</dbReference>
<organism evidence="5 6">
    <name type="scientific">Paramecium primaurelia</name>
    <dbReference type="NCBI Taxonomy" id="5886"/>
    <lineage>
        <taxon>Eukaryota</taxon>
        <taxon>Sar</taxon>
        <taxon>Alveolata</taxon>
        <taxon>Ciliophora</taxon>
        <taxon>Intramacronucleata</taxon>
        <taxon>Oligohymenophorea</taxon>
        <taxon>Peniculida</taxon>
        <taxon>Parameciidae</taxon>
        <taxon>Paramecium</taxon>
    </lineage>
</organism>
<proteinExistence type="predicted"/>
<gene>
    <name evidence="5" type="ORF">PPRIM_AZ9-3.1.T0530138</name>
</gene>
<feature type="domain" description="Response regulatory" evidence="4">
    <location>
        <begin position="800"/>
        <end position="923"/>
    </location>
</feature>
<reference evidence="5" key="1">
    <citation type="submission" date="2021-01" db="EMBL/GenBank/DDBJ databases">
        <authorList>
            <consortium name="Genoscope - CEA"/>
            <person name="William W."/>
        </authorList>
    </citation>
    <scope>NUCLEOTIDE SEQUENCE</scope>
</reference>
<name>A0A8S1M9V6_PARPR</name>
<keyword evidence="3" id="KW-0812">Transmembrane</keyword>
<feature type="transmembrane region" description="Helical" evidence="3">
    <location>
        <begin position="32"/>
        <end position="52"/>
    </location>
</feature>
<dbReference type="Proteomes" id="UP000688137">
    <property type="component" value="Unassembled WGS sequence"/>
</dbReference>